<proteinExistence type="predicted"/>
<dbReference type="GO" id="GO:0006355">
    <property type="term" value="P:regulation of DNA-templated transcription"/>
    <property type="evidence" value="ECO:0007669"/>
    <property type="project" value="InterPro"/>
</dbReference>
<evidence type="ECO:0000259" key="4">
    <source>
        <dbReference type="PROSITE" id="PS50042"/>
    </source>
</evidence>
<dbReference type="AlphaFoldDB" id="A0A371RFX7"/>
<feature type="domain" description="HTH crp-type" evidence="5">
    <location>
        <begin position="159"/>
        <end position="233"/>
    </location>
</feature>
<name>A0A371RFX7_9PROT</name>
<dbReference type="InterPro" id="IPR036390">
    <property type="entry name" value="WH_DNA-bd_sf"/>
</dbReference>
<dbReference type="InterPro" id="IPR000595">
    <property type="entry name" value="cNMP-bd_dom"/>
</dbReference>
<feature type="domain" description="Cyclic nucleotide-binding" evidence="4">
    <location>
        <begin position="47"/>
        <end position="128"/>
    </location>
</feature>
<evidence type="ECO:0000256" key="2">
    <source>
        <dbReference type="ARBA" id="ARBA00023125"/>
    </source>
</evidence>
<dbReference type="Proteomes" id="UP000264589">
    <property type="component" value="Unassembled WGS sequence"/>
</dbReference>
<keyword evidence="1" id="KW-0805">Transcription regulation</keyword>
<sequence>MSLNFENIDAPCEDVKSCIAEKFRRIGLISNEHLRLLAKFEDNPAEIRAGTEILSQDNPTNEFFVINKGWVVSSMKNITGVNTVIDIHHPGDIVGVSQLPYESSPYSSVTATNCVICPFPRNSLDDLLKISPRLSGMFQTVCMIEQAILHDRIAMMSASEAHVRLCHFLLQTFSRLKFMNSDLTDRFYCPLNQRTIGEAIGVTSVHVSRTFAKLAEMGLIERNRNFVRFVDWQRAVKFTGFTDRYENVDVAWLPDA</sequence>
<dbReference type="EMBL" id="QUQO01000001">
    <property type="protein sequence ID" value="RFB04358.1"/>
    <property type="molecule type" value="Genomic_DNA"/>
</dbReference>
<dbReference type="RefSeq" id="WP_116390989.1">
    <property type="nucleotide sequence ID" value="NZ_QUQO01000001.1"/>
</dbReference>
<keyword evidence="2" id="KW-0238">DNA-binding</keyword>
<reference evidence="6 7" key="1">
    <citation type="submission" date="2018-08" db="EMBL/GenBank/DDBJ databases">
        <title>Parvularcula sp. SM1705, isolated from surface water of the South Sea China.</title>
        <authorList>
            <person name="Sun L."/>
        </authorList>
    </citation>
    <scope>NUCLEOTIDE SEQUENCE [LARGE SCALE GENOMIC DNA]</scope>
    <source>
        <strain evidence="6 7">SM1705</strain>
    </source>
</reference>
<dbReference type="InterPro" id="IPR014710">
    <property type="entry name" value="RmlC-like_jellyroll"/>
</dbReference>
<organism evidence="6 7">
    <name type="scientific">Parvularcula marina</name>
    <dbReference type="NCBI Taxonomy" id="2292771"/>
    <lineage>
        <taxon>Bacteria</taxon>
        <taxon>Pseudomonadati</taxon>
        <taxon>Pseudomonadota</taxon>
        <taxon>Alphaproteobacteria</taxon>
        <taxon>Parvularculales</taxon>
        <taxon>Parvularculaceae</taxon>
        <taxon>Parvularcula</taxon>
    </lineage>
</organism>
<dbReference type="GO" id="GO:0003677">
    <property type="term" value="F:DNA binding"/>
    <property type="evidence" value="ECO:0007669"/>
    <property type="project" value="UniProtKB-KW"/>
</dbReference>
<evidence type="ECO:0000256" key="1">
    <source>
        <dbReference type="ARBA" id="ARBA00023015"/>
    </source>
</evidence>
<comment type="caution">
    <text evidence="6">The sequence shown here is derived from an EMBL/GenBank/DDBJ whole genome shotgun (WGS) entry which is preliminary data.</text>
</comment>
<dbReference type="InterPro" id="IPR036388">
    <property type="entry name" value="WH-like_DNA-bd_sf"/>
</dbReference>
<dbReference type="OrthoDB" id="6155297at2"/>
<keyword evidence="7" id="KW-1185">Reference proteome</keyword>
<dbReference type="InterPro" id="IPR018490">
    <property type="entry name" value="cNMP-bd_dom_sf"/>
</dbReference>
<accession>A0A371RFX7</accession>
<dbReference type="SMART" id="SM00100">
    <property type="entry name" value="cNMP"/>
    <property type="match status" value="1"/>
</dbReference>
<dbReference type="InParanoid" id="A0A371RFX7"/>
<evidence type="ECO:0000313" key="6">
    <source>
        <dbReference type="EMBL" id="RFB04358.1"/>
    </source>
</evidence>
<keyword evidence="3" id="KW-0804">Transcription</keyword>
<dbReference type="PROSITE" id="PS50042">
    <property type="entry name" value="CNMP_BINDING_3"/>
    <property type="match status" value="1"/>
</dbReference>
<evidence type="ECO:0000313" key="7">
    <source>
        <dbReference type="Proteomes" id="UP000264589"/>
    </source>
</evidence>
<dbReference type="InterPro" id="IPR012318">
    <property type="entry name" value="HTH_CRP"/>
</dbReference>
<dbReference type="CDD" id="cd00038">
    <property type="entry name" value="CAP_ED"/>
    <property type="match status" value="1"/>
</dbReference>
<dbReference type="PROSITE" id="PS51063">
    <property type="entry name" value="HTH_CRP_2"/>
    <property type="match status" value="1"/>
</dbReference>
<protein>
    <submittedName>
        <fullName evidence="6">Crp/Fnr family transcriptional regulator</fullName>
    </submittedName>
</protein>
<gene>
    <name evidence="6" type="ORF">DX908_03105</name>
</gene>
<dbReference type="Gene3D" id="1.10.10.10">
    <property type="entry name" value="Winged helix-like DNA-binding domain superfamily/Winged helix DNA-binding domain"/>
    <property type="match status" value="1"/>
</dbReference>
<dbReference type="SUPFAM" id="SSF46785">
    <property type="entry name" value="Winged helix' DNA-binding domain"/>
    <property type="match status" value="1"/>
</dbReference>
<dbReference type="SUPFAM" id="SSF51206">
    <property type="entry name" value="cAMP-binding domain-like"/>
    <property type="match status" value="1"/>
</dbReference>
<evidence type="ECO:0000256" key="3">
    <source>
        <dbReference type="ARBA" id="ARBA00023163"/>
    </source>
</evidence>
<dbReference type="Pfam" id="PF00027">
    <property type="entry name" value="cNMP_binding"/>
    <property type="match status" value="1"/>
</dbReference>
<dbReference type="Pfam" id="PF13545">
    <property type="entry name" value="HTH_Crp_2"/>
    <property type="match status" value="1"/>
</dbReference>
<dbReference type="Gene3D" id="2.60.120.10">
    <property type="entry name" value="Jelly Rolls"/>
    <property type="match status" value="1"/>
</dbReference>
<evidence type="ECO:0000259" key="5">
    <source>
        <dbReference type="PROSITE" id="PS51063"/>
    </source>
</evidence>